<evidence type="ECO:0000256" key="3">
    <source>
        <dbReference type="ARBA" id="ARBA00022737"/>
    </source>
</evidence>
<dbReference type="SMART" id="SM00032">
    <property type="entry name" value="CCP"/>
    <property type="match status" value="2"/>
</dbReference>
<organism evidence="9">
    <name type="scientific">Phallusia mammillata</name>
    <dbReference type="NCBI Taxonomy" id="59560"/>
    <lineage>
        <taxon>Eukaryota</taxon>
        <taxon>Metazoa</taxon>
        <taxon>Chordata</taxon>
        <taxon>Tunicata</taxon>
        <taxon>Ascidiacea</taxon>
        <taxon>Phlebobranchia</taxon>
        <taxon>Ascidiidae</taxon>
        <taxon>Phallusia</taxon>
    </lineage>
</organism>
<evidence type="ECO:0000256" key="6">
    <source>
        <dbReference type="PROSITE-ProRule" id="PRU00302"/>
    </source>
</evidence>
<evidence type="ECO:0000256" key="5">
    <source>
        <dbReference type="ARBA" id="ARBA00023180"/>
    </source>
</evidence>
<proteinExistence type="evidence at transcript level"/>
<sequence length="550" mass="62282">MAITCDLQMRQMLRFGGILLQAFCCIASQTNILENNGHESSSSGLSLLTEPTQNKLDFLGEESINIFDTERRSSTPKFPQRLHNEAEQRLKRSTEQNVRGDRRKNRRKQKSSDKHTPIKVEQEEKPQNIIEYYKESIKQKPPNVCPMWPRDSRLIVNCTNGRHLGSKCFVRCQPGYQLTGKKKSYRRCRATKRIRQTKNGQAVRRLSWTGRDQSFQCVSICPPLVAPPNGEIKCKPSVGDPVSSVNTQQCMTRCRPGYVLSHNSVRRCRSNGSWSGQPATCQVFNLRTAIGPQFVRHQKLACGDVTSLTTYSYKGVTYLVAGDMESNIVRVFKWSGSRFSSLPWQTINHKDPKSVQVVPNKNGNLRLVVANGRGIALYRMNQSGHFQLSNLLPPPESADPKSLDTLVGLDFLSLHGEVLRCTNKRKGQRSIVLVQKLISTKGRPKFKRLARRKMRQREEIADCAMLPVDKTMLIIMTSNRPDGRGRILVGRPKQQRIRIAEVLKHADLRNISDISGFRTDHDGSTYLAAGQRVNGGHCFIYKRMSETEGS</sequence>
<dbReference type="Gene3D" id="2.10.70.10">
    <property type="entry name" value="Complement Module, domain 1"/>
    <property type="match status" value="2"/>
</dbReference>
<feature type="compositionally biased region" description="Basic and acidic residues" evidence="7">
    <location>
        <begin position="82"/>
        <end position="100"/>
    </location>
</feature>
<keyword evidence="5" id="KW-0325">Glycoprotein</keyword>
<gene>
    <name evidence="9" type="primary">LOC100179199</name>
</gene>
<dbReference type="PANTHER" id="PTHR19325:SF560">
    <property type="entry name" value="SUSHI, VON WILLEBRAND FACTOR TYPE A, EGF AND PENTRAXIN DOMAIN-CONTAINING PROTEIN 1"/>
    <property type="match status" value="1"/>
</dbReference>
<dbReference type="Pfam" id="PF00084">
    <property type="entry name" value="Sushi"/>
    <property type="match status" value="2"/>
</dbReference>
<dbReference type="SUPFAM" id="SSF57535">
    <property type="entry name" value="Complement control module/SCR domain"/>
    <property type="match status" value="2"/>
</dbReference>
<protein>
    <submittedName>
        <fullName evidence="9">Uncharacterized protein LOC100179199</fullName>
    </submittedName>
</protein>
<comment type="caution">
    <text evidence="6">Lacks conserved residue(s) required for the propagation of feature annotation.</text>
</comment>
<dbReference type="PROSITE" id="PS50923">
    <property type="entry name" value="SUSHI"/>
    <property type="match status" value="1"/>
</dbReference>
<dbReference type="PANTHER" id="PTHR19325">
    <property type="entry name" value="COMPLEMENT COMPONENT-RELATED SUSHI DOMAIN-CONTAINING"/>
    <property type="match status" value="1"/>
</dbReference>
<dbReference type="InterPro" id="IPR035976">
    <property type="entry name" value="Sushi/SCR/CCP_sf"/>
</dbReference>
<name>A0A6F9DGA3_9ASCI</name>
<dbReference type="InterPro" id="IPR000436">
    <property type="entry name" value="Sushi_SCR_CCP_dom"/>
</dbReference>
<feature type="disulfide bond" evidence="6">
    <location>
        <begin position="254"/>
        <end position="281"/>
    </location>
</feature>
<evidence type="ECO:0000256" key="1">
    <source>
        <dbReference type="ARBA" id="ARBA00022659"/>
    </source>
</evidence>
<evidence type="ECO:0000256" key="4">
    <source>
        <dbReference type="ARBA" id="ARBA00023157"/>
    </source>
</evidence>
<keyword evidence="2" id="KW-0732">Signal</keyword>
<keyword evidence="3" id="KW-0677">Repeat</keyword>
<reference evidence="9" key="1">
    <citation type="submission" date="2020-04" db="EMBL/GenBank/DDBJ databases">
        <authorList>
            <person name="Neveu A P."/>
        </authorList>
    </citation>
    <scope>NUCLEOTIDE SEQUENCE</scope>
    <source>
        <tissue evidence="9">Whole embryo</tissue>
    </source>
</reference>
<evidence type="ECO:0000256" key="2">
    <source>
        <dbReference type="ARBA" id="ARBA00022729"/>
    </source>
</evidence>
<dbReference type="InterPro" id="IPR050350">
    <property type="entry name" value="Compl-Cell_Adhes-Reg"/>
</dbReference>
<dbReference type="CDD" id="cd00033">
    <property type="entry name" value="CCP"/>
    <property type="match status" value="1"/>
</dbReference>
<dbReference type="AlphaFoldDB" id="A0A6F9DGA3"/>
<feature type="region of interest" description="Disordered" evidence="7">
    <location>
        <begin position="69"/>
        <end position="125"/>
    </location>
</feature>
<dbReference type="PROSITE" id="PS50912">
    <property type="entry name" value="EAR"/>
    <property type="match status" value="1"/>
</dbReference>
<feature type="domain" description="Sushi" evidence="8">
    <location>
        <begin position="219"/>
        <end position="283"/>
    </location>
</feature>
<feature type="compositionally biased region" description="Basic and acidic residues" evidence="7">
    <location>
        <begin position="110"/>
        <end position="125"/>
    </location>
</feature>
<keyword evidence="4 6" id="KW-1015">Disulfide bond</keyword>
<evidence type="ECO:0000259" key="8">
    <source>
        <dbReference type="PROSITE" id="PS50923"/>
    </source>
</evidence>
<dbReference type="EMBL" id="LR786632">
    <property type="protein sequence ID" value="CAB3262275.1"/>
    <property type="molecule type" value="mRNA"/>
</dbReference>
<evidence type="ECO:0000313" key="9">
    <source>
        <dbReference type="EMBL" id="CAB3262275.1"/>
    </source>
</evidence>
<keyword evidence="1 6" id="KW-0768">Sushi</keyword>
<evidence type="ECO:0000256" key="7">
    <source>
        <dbReference type="SAM" id="MobiDB-lite"/>
    </source>
</evidence>
<accession>A0A6F9DGA3</accession>
<dbReference type="InterPro" id="IPR009039">
    <property type="entry name" value="EAR"/>
</dbReference>